<name>A0A2P7YL40_9PEZI</name>
<evidence type="ECO:0000313" key="2">
    <source>
        <dbReference type="EMBL" id="PSK36679.1"/>
    </source>
</evidence>
<gene>
    <name evidence="2" type="ORF">B9Z65_1862</name>
</gene>
<feature type="region of interest" description="Disordered" evidence="1">
    <location>
        <begin position="1"/>
        <end position="49"/>
    </location>
</feature>
<dbReference type="Proteomes" id="UP000243723">
    <property type="component" value="Unassembled WGS sequence"/>
</dbReference>
<feature type="compositionally biased region" description="Polar residues" evidence="1">
    <location>
        <begin position="92"/>
        <end position="101"/>
    </location>
</feature>
<dbReference type="EMBL" id="NHZQ01000419">
    <property type="protein sequence ID" value="PSK36679.1"/>
    <property type="molecule type" value="Genomic_DNA"/>
</dbReference>
<sequence length="342" mass="38162">MENGLKNTDHSGGIAPEKADQDIKIGPPDKNPSFETSAPGDPVSTEAESQAGISLLAQLVKGLPKGIQVRCHNCEHSMVISNGDENTRNRENVLTTNGNEGQSEKTAKGNRAGKNAKLNGTEDQDTSSTESDQELSDDEDDDGLKPPKQGSYVRYKNTYRDSTDDYFYTSERYKPIDNDSARGIYEKKKLAKDISEDHGGFPDQQSAGTASLKNDAAFDVVAEFKAEWQGSYTTSKWTKQKIVKPPVRTWGLQTYLYIRSPLLVDIIKGFNPQNEDVMTVDTCLKVREPYATLVRNYDHLLSIRERWKTQAVTPADSEQSKIHRKRHRLSCSIHGHNSHAED</sequence>
<protein>
    <submittedName>
        <fullName evidence="2">Uncharacterized protein</fullName>
    </submittedName>
</protein>
<feature type="compositionally biased region" description="Acidic residues" evidence="1">
    <location>
        <begin position="131"/>
        <end position="142"/>
    </location>
</feature>
<reference evidence="2 3" key="1">
    <citation type="submission" date="2017-05" db="EMBL/GenBank/DDBJ databases">
        <title>Draft genome sequence of Elsinoe australis.</title>
        <authorList>
            <person name="Cheng Q."/>
        </authorList>
    </citation>
    <scope>NUCLEOTIDE SEQUENCE [LARGE SCALE GENOMIC DNA]</scope>
    <source>
        <strain evidence="2 3">NL1</strain>
    </source>
</reference>
<feature type="region of interest" description="Disordered" evidence="1">
    <location>
        <begin position="80"/>
        <end position="156"/>
    </location>
</feature>
<comment type="caution">
    <text evidence="2">The sequence shown here is derived from an EMBL/GenBank/DDBJ whole genome shotgun (WGS) entry which is preliminary data.</text>
</comment>
<dbReference type="AlphaFoldDB" id="A0A2P7YL40"/>
<organism evidence="2 3">
    <name type="scientific">Elsinoe australis</name>
    <dbReference type="NCBI Taxonomy" id="40998"/>
    <lineage>
        <taxon>Eukaryota</taxon>
        <taxon>Fungi</taxon>
        <taxon>Dikarya</taxon>
        <taxon>Ascomycota</taxon>
        <taxon>Pezizomycotina</taxon>
        <taxon>Dothideomycetes</taxon>
        <taxon>Dothideomycetidae</taxon>
        <taxon>Myriangiales</taxon>
        <taxon>Elsinoaceae</taxon>
        <taxon>Elsinoe</taxon>
    </lineage>
</organism>
<evidence type="ECO:0000256" key="1">
    <source>
        <dbReference type="SAM" id="MobiDB-lite"/>
    </source>
</evidence>
<accession>A0A2P7YL40</accession>
<keyword evidence="3" id="KW-1185">Reference proteome</keyword>
<proteinExistence type="predicted"/>
<evidence type="ECO:0000313" key="3">
    <source>
        <dbReference type="Proteomes" id="UP000243723"/>
    </source>
</evidence>